<reference evidence="2 3" key="1">
    <citation type="submission" date="2018-08" db="EMBL/GenBank/DDBJ databases">
        <title>Fibrisoma montanum sp. nov., isolated from Danxia mountain soil.</title>
        <authorList>
            <person name="Huang Y."/>
        </authorList>
    </citation>
    <scope>NUCLEOTIDE SEQUENCE [LARGE SCALE GENOMIC DNA]</scope>
    <source>
        <strain evidence="2 3">HYT19</strain>
    </source>
</reference>
<dbReference type="Gene3D" id="3.40.1350.10">
    <property type="match status" value="1"/>
</dbReference>
<dbReference type="RefSeq" id="WP_119670510.1">
    <property type="nucleotide sequence ID" value="NZ_QXED01000008.1"/>
</dbReference>
<dbReference type="InterPro" id="IPR011856">
    <property type="entry name" value="tRNA_endonuc-like_dom_sf"/>
</dbReference>
<evidence type="ECO:0000259" key="1">
    <source>
        <dbReference type="Pfam" id="PF04471"/>
    </source>
</evidence>
<feature type="domain" description="Restriction endonuclease type IV Mrr" evidence="1">
    <location>
        <begin position="16"/>
        <end position="75"/>
    </location>
</feature>
<dbReference type="OrthoDB" id="8440659at2"/>
<organism evidence="2 3">
    <name type="scientific">Fibrisoma montanum</name>
    <dbReference type="NCBI Taxonomy" id="2305895"/>
    <lineage>
        <taxon>Bacteria</taxon>
        <taxon>Pseudomonadati</taxon>
        <taxon>Bacteroidota</taxon>
        <taxon>Cytophagia</taxon>
        <taxon>Cytophagales</taxon>
        <taxon>Spirosomataceae</taxon>
        <taxon>Fibrisoma</taxon>
    </lineage>
</organism>
<accession>A0A418M1J5</accession>
<sequence length="348" mass="41012">MAAKLTRTYNPLPFSDLDPARFDDLCLNLVVRIQDWKQLNHFGRKGADGGVDIHAVQQLDKEEVIWFIQCKRYSSISKADFTAIIDEVAKNSPLPHKLLIIIACESTRAHYDHCQKYDSQKGVKEVEIWTRSTLEARLYKDHKDLLFVYFGMKLEQSTRDNAAKIRAGLAMERRFLKDFINQEGAANPKYYTIWAYEPFRKFMFSKVFVRSVDDTTYPEIDKENSAWFMTFLFNTYHNGVEFWIDGGIGTTILMDDEGNWEVLQNYRDSRKDSGKYKVFQAMRIGRIPYYNIIDYKVDGDEHNPYPHLFCRYAFNGSPYEKIYFRHLGIAKEKRFPHEFDEKKQTKLP</sequence>
<proteinExistence type="predicted"/>
<evidence type="ECO:0000313" key="2">
    <source>
        <dbReference type="EMBL" id="RIV19406.1"/>
    </source>
</evidence>
<name>A0A418M1J5_9BACT</name>
<dbReference type="Proteomes" id="UP000283523">
    <property type="component" value="Unassembled WGS sequence"/>
</dbReference>
<keyword evidence="3" id="KW-1185">Reference proteome</keyword>
<dbReference type="EMBL" id="QXED01000008">
    <property type="protein sequence ID" value="RIV19406.1"/>
    <property type="molecule type" value="Genomic_DNA"/>
</dbReference>
<comment type="caution">
    <text evidence="2">The sequence shown here is derived from an EMBL/GenBank/DDBJ whole genome shotgun (WGS) entry which is preliminary data.</text>
</comment>
<dbReference type="InterPro" id="IPR007560">
    <property type="entry name" value="Restrct_endonuc_IV_Mrr"/>
</dbReference>
<dbReference type="GO" id="GO:0003676">
    <property type="term" value="F:nucleic acid binding"/>
    <property type="evidence" value="ECO:0007669"/>
    <property type="project" value="InterPro"/>
</dbReference>
<gene>
    <name evidence="2" type="ORF">DYU11_25225</name>
</gene>
<evidence type="ECO:0000313" key="3">
    <source>
        <dbReference type="Proteomes" id="UP000283523"/>
    </source>
</evidence>
<dbReference type="Pfam" id="PF04471">
    <property type="entry name" value="Mrr_cat"/>
    <property type="match status" value="1"/>
</dbReference>
<protein>
    <recommendedName>
        <fullName evidence="1">Restriction endonuclease type IV Mrr domain-containing protein</fullName>
    </recommendedName>
</protein>
<dbReference type="AlphaFoldDB" id="A0A418M1J5"/>